<dbReference type="InterPro" id="IPR036322">
    <property type="entry name" value="WD40_repeat_dom_sf"/>
</dbReference>
<dbReference type="Proteomes" id="UP000307440">
    <property type="component" value="Unassembled WGS sequence"/>
</dbReference>
<protein>
    <recommendedName>
        <fullName evidence="4">WD40 repeat-containing protein SMU1</fullName>
    </recommendedName>
</protein>
<evidence type="ECO:0000256" key="1">
    <source>
        <dbReference type="ARBA" id="ARBA00004324"/>
    </source>
</evidence>
<keyword evidence="3" id="KW-0677">Repeat</keyword>
<dbReference type="PROSITE" id="PS50294">
    <property type="entry name" value="WD_REPEATS_REGION"/>
    <property type="match status" value="7"/>
</dbReference>
<dbReference type="PROSITE" id="PS50082">
    <property type="entry name" value="WD_REPEATS_2"/>
    <property type="match status" value="7"/>
</dbReference>
<dbReference type="SMART" id="SM00320">
    <property type="entry name" value="WD40"/>
    <property type="match status" value="7"/>
</dbReference>
<keyword evidence="9" id="KW-1185">Reference proteome</keyword>
<feature type="compositionally biased region" description="Basic and acidic residues" evidence="6">
    <location>
        <begin position="1"/>
        <end position="12"/>
    </location>
</feature>
<dbReference type="InterPro" id="IPR019775">
    <property type="entry name" value="WD40_repeat_CS"/>
</dbReference>
<feature type="repeat" description="WD" evidence="5">
    <location>
        <begin position="910"/>
        <end position="942"/>
    </location>
</feature>
<evidence type="ECO:0000256" key="4">
    <source>
        <dbReference type="ARBA" id="ARBA00026184"/>
    </source>
</evidence>
<dbReference type="STRING" id="230819.A0A5C3L4G5"/>
<comment type="subcellular location">
    <subcellularLocation>
        <location evidence="1">Nucleus speckle</location>
    </subcellularLocation>
</comment>
<accession>A0A5C3L4G5</accession>
<organism evidence="8 9">
    <name type="scientific">Coprinopsis marcescibilis</name>
    <name type="common">Agaric fungus</name>
    <name type="synonym">Psathyrella marcescibilis</name>
    <dbReference type="NCBI Taxonomy" id="230819"/>
    <lineage>
        <taxon>Eukaryota</taxon>
        <taxon>Fungi</taxon>
        <taxon>Dikarya</taxon>
        <taxon>Basidiomycota</taxon>
        <taxon>Agaricomycotina</taxon>
        <taxon>Agaricomycetes</taxon>
        <taxon>Agaricomycetidae</taxon>
        <taxon>Agaricales</taxon>
        <taxon>Agaricineae</taxon>
        <taxon>Psathyrellaceae</taxon>
        <taxon>Coprinopsis</taxon>
    </lineage>
</organism>
<gene>
    <name evidence="8" type="ORF">FA15DRAFT_613123</name>
</gene>
<dbReference type="PANTHER" id="PTHR22848">
    <property type="entry name" value="WD40 REPEAT PROTEIN"/>
    <property type="match status" value="1"/>
</dbReference>
<dbReference type="InterPro" id="IPR018712">
    <property type="entry name" value="Tle1-like_cat"/>
</dbReference>
<sequence length="952" mass="105295">MDRATEAHDAQGRHGAARAMENDDDDGRITVEPRTKAAPKNTSSAAAQAMDDGEITVEPRMKAAPKAENAREHCAGCYCAKEPPKLEIVIDMCGTHQKNGRNLIICIDGTANQFGNQNTNVIELYNLLLKDPEDEQLTWYNSGIGMYAEPHWRSLRYLLQVLLHKIDLAIAWNRNFDKTILGAYAWLAENNRKGDCIYLFGFSRGAFQVRALSAMIDQVGLIYKGNEMQIPFAYQLYARSGDAAQRVKKVGTSEHVSKTERFKKAFSRDVKVHFVGAWDTVSSIGTARGKHTLPGTTEGMQHVCYFRHALALDERRVKFLPEYAWGGSAVDRRSNDSPANQSRDLGKTKESDTGPPHTVETWFPGTHSDIGGGNRQNEGMDRSRPPLRWMVSEARAAGLRTRDFDRELLPKEHIEIKESLTGVWHLFELLPFLRLTYTVRPEGGSVRALTRRPHCLASRKIHPGQKIHPAVLVEEMRTSYLPQARLASENPRSLRARVRSDQGGRKAFWDEIRKDGLKNTDGWLLEDLLSSAPTAVRRFVEGDDLNSVIEQIVGFENGPHALIGAFIEALEQDSHHGNDQSATRPSIYQISNDKKCYLLDHVLQSTQTSSNDTLMPVKAIKPFVNSLLTRGTEDHKRVARKLLQLYNMCILQLKGHTLFVTSVAFTSDCKHVVSGSSDKTIRIWNAATGQGVGKPLRGHKNWIWSVAVSSDGQRIVSGSDDNTVRIWDARTGQELAPSPLRGSAQILSVAISPDGSRIIAGSADGTIHVWDAETGKSAIPPLKGHEHLVRSVAISRDGNRIVSGSNDCTVRVWDIRSGAEVMKMTGHTNWVLSIAISPDGSKIVSGSGDRTVRIWDAKTGQQAGEALRGHTDWVRSVVFSPDGRRIVSGSNDRTIKIWDVETGKQVGKPLKGHTSYVCSVAISLDGKLIASGSDDETVLIWDGELVNTLSML</sequence>
<evidence type="ECO:0000313" key="8">
    <source>
        <dbReference type="EMBL" id="TFK27914.1"/>
    </source>
</evidence>
<evidence type="ECO:0000256" key="5">
    <source>
        <dbReference type="PROSITE-ProRule" id="PRU00221"/>
    </source>
</evidence>
<feature type="repeat" description="WD" evidence="5">
    <location>
        <begin position="746"/>
        <end position="780"/>
    </location>
</feature>
<dbReference type="PROSITE" id="PS00678">
    <property type="entry name" value="WD_REPEATS_1"/>
    <property type="match status" value="6"/>
</dbReference>
<dbReference type="AlphaFoldDB" id="A0A5C3L4G5"/>
<feature type="repeat" description="WD" evidence="5">
    <location>
        <begin position="824"/>
        <end position="865"/>
    </location>
</feature>
<dbReference type="Gene3D" id="2.130.10.10">
    <property type="entry name" value="YVTN repeat-like/Quinoprotein amine dehydrogenase"/>
    <property type="match status" value="3"/>
</dbReference>
<dbReference type="Pfam" id="PF09994">
    <property type="entry name" value="T6SS_Tle1-like_cat"/>
    <property type="match status" value="1"/>
</dbReference>
<reference evidence="8 9" key="1">
    <citation type="journal article" date="2019" name="Nat. Ecol. Evol.">
        <title>Megaphylogeny resolves global patterns of mushroom evolution.</title>
        <authorList>
            <person name="Varga T."/>
            <person name="Krizsan K."/>
            <person name="Foldi C."/>
            <person name="Dima B."/>
            <person name="Sanchez-Garcia M."/>
            <person name="Sanchez-Ramirez S."/>
            <person name="Szollosi G.J."/>
            <person name="Szarkandi J.G."/>
            <person name="Papp V."/>
            <person name="Albert L."/>
            <person name="Andreopoulos W."/>
            <person name="Angelini C."/>
            <person name="Antonin V."/>
            <person name="Barry K.W."/>
            <person name="Bougher N.L."/>
            <person name="Buchanan P."/>
            <person name="Buyck B."/>
            <person name="Bense V."/>
            <person name="Catcheside P."/>
            <person name="Chovatia M."/>
            <person name="Cooper J."/>
            <person name="Damon W."/>
            <person name="Desjardin D."/>
            <person name="Finy P."/>
            <person name="Geml J."/>
            <person name="Haridas S."/>
            <person name="Hughes K."/>
            <person name="Justo A."/>
            <person name="Karasinski D."/>
            <person name="Kautmanova I."/>
            <person name="Kiss B."/>
            <person name="Kocsube S."/>
            <person name="Kotiranta H."/>
            <person name="LaButti K.M."/>
            <person name="Lechner B.E."/>
            <person name="Liimatainen K."/>
            <person name="Lipzen A."/>
            <person name="Lukacs Z."/>
            <person name="Mihaltcheva S."/>
            <person name="Morgado L.N."/>
            <person name="Niskanen T."/>
            <person name="Noordeloos M.E."/>
            <person name="Ohm R.A."/>
            <person name="Ortiz-Santana B."/>
            <person name="Ovrebo C."/>
            <person name="Racz N."/>
            <person name="Riley R."/>
            <person name="Savchenko A."/>
            <person name="Shiryaev A."/>
            <person name="Soop K."/>
            <person name="Spirin V."/>
            <person name="Szebenyi C."/>
            <person name="Tomsovsky M."/>
            <person name="Tulloss R.E."/>
            <person name="Uehling J."/>
            <person name="Grigoriev I.V."/>
            <person name="Vagvolgyi C."/>
            <person name="Papp T."/>
            <person name="Martin F.M."/>
            <person name="Miettinen O."/>
            <person name="Hibbett D.S."/>
            <person name="Nagy L.G."/>
        </authorList>
    </citation>
    <scope>NUCLEOTIDE SEQUENCE [LARGE SCALE GENOMIC DNA]</scope>
    <source>
        <strain evidence="8 9">CBS 121175</strain>
    </source>
</reference>
<evidence type="ECO:0000313" key="9">
    <source>
        <dbReference type="Proteomes" id="UP000307440"/>
    </source>
</evidence>
<feature type="repeat" description="WD" evidence="5">
    <location>
        <begin position="782"/>
        <end position="823"/>
    </location>
</feature>
<dbReference type="CDD" id="cd00200">
    <property type="entry name" value="WD40"/>
    <property type="match status" value="1"/>
</dbReference>
<dbReference type="PRINTS" id="PR00320">
    <property type="entry name" value="GPROTEINBRPT"/>
</dbReference>
<feature type="repeat" description="WD" evidence="5">
    <location>
        <begin position="867"/>
        <end position="908"/>
    </location>
</feature>
<evidence type="ECO:0000259" key="7">
    <source>
        <dbReference type="Pfam" id="PF09994"/>
    </source>
</evidence>
<feature type="region of interest" description="Disordered" evidence="6">
    <location>
        <begin position="1"/>
        <end position="52"/>
    </location>
</feature>
<dbReference type="OrthoDB" id="538223at2759"/>
<dbReference type="GO" id="GO:0016607">
    <property type="term" value="C:nuclear speck"/>
    <property type="evidence" value="ECO:0007669"/>
    <property type="project" value="UniProtKB-SubCell"/>
</dbReference>
<proteinExistence type="predicted"/>
<dbReference type="InterPro" id="IPR018391">
    <property type="entry name" value="PQQ_b-propeller_rpt"/>
</dbReference>
<dbReference type="InterPro" id="IPR015943">
    <property type="entry name" value="WD40/YVTN_repeat-like_dom_sf"/>
</dbReference>
<feature type="repeat" description="WD" evidence="5">
    <location>
        <begin position="653"/>
        <end position="694"/>
    </location>
</feature>
<dbReference type="EMBL" id="ML210160">
    <property type="protein sequence ID" value="TFK27914.1"/>
    <property type="molecule type" value="Genomic_DNA"/>
</dbReference>
<feature type="region of interest" description="Disordered" evidence="6">
    <location>
        <begin position="330"/>
        <end position="386"/>
    </location>
</feature>
<dbReference type="InterPro" id="IPR001680">
    <property type="entry name" value="WD40_rpt"/>
</dbReference>
<keyword evidence="2 5" id="KW-0853">WD repeat</keyword>
<feature type="domain" description="T6SS Phospholipase effector Tle1-like catalytic" evidence="7">
    <location>
        <begin position="101"/>
        <end position="393"/>
    </location>
</feature>
<dbReference type="Pfam" id="PF00400">
    <property type="entry name" value="WD40"/>
    <property type="match status" value="7"/>
</dbReference>
<dbReference type="InterPro" id="IPR045184">
    <property type="entry name" value="SMU1"/>
</dbReference>
<dbReference type="GO" id="GO:0000398">
    <property type="term" value="P:mRNA splicing, via spliceosome"/>
    <property type="evidence" value="ECO:0007669"/>
    <property type="project" value="InterPro"/>
</dbReference>
<feature type="repeat" description="WD" evidence="5">
    <location>
        <begin position="696"/>
        <end position="737"/>
    </location>
</feature>
<evidence type="ECO:0000256" key="2">
    <source>
        <dbReference type="ARBA" id="ARBA00022574"/>
    </source>
</evidence>
<name>A0A5C3L4G5_COPMA</name>
<dbReference type="SMART" id="SM00564">
    <property type="entry name" value="PQQ"/>
    <property type="match status" value="4"/>
</dbReference>
<dbReference type="SUPFAM" id="SSF50978">
    <property type="entry name" value="WD40 repeat-like"/>
    <property type="match status" value="1"/>
</dbReference>
<evidence type="ECO:0000256" key="3">
    <source>
        <dbReference type="ARBA" id="ARBA00022737"/>
    </source>
</evidence>
<dbReference type="InterPro" id="IPR020472">
    <property type="entry name" value="WD40_PAC1"/>
</dbReference>
<evidence type="ECO:0000256" key="6">
    <source>
        <dbReference type="SAM" id="MobiDB-lite"/>
    </source>
</evidence>